<proteinExistence type="inferred from homology"/>
<dbReference type="Gene3D" id="1.10.520.10">
    <property type="match status" value="1"/>
</dbReference>
<evidence type="ECO:0000256" key="11">
    <source>
        <dbReference type="PIRSR" id="PIRSR600823-5"/>
    </source>
</evidence>
<evidence type="ECO:0000256" key="2">
    <source>
        <dbReference type="ARBA" id="ARBA00001970"/>
    </source>
</evidence>
<evidence type="ECO:0000259" key="13">
    <source>
        <dbReference type="PROSITE" id="PS50873"/>
    </source>
</evidence>
<dbReference type="EC" id="1.11.1.7" evidence="3"/>
<evidence type="ECO:0000256" key="6">
    <source>
        <dbReference type="ARBA" id="ARBA00022723"/>
    </source>
</evidence>
<evidence type="ECO:0000256" key="10">
    <source>
        <dbReference type="PIRSR" id="PIRSR600823-3"/>
    </source>
</evidence>
<keyword evidence="15" id="KW-1185">Reference proteome</keyword>
<keyword evidence="4 14" id="KW-0575">Peroxidase</keyword>
<feature type="binding site" evidence="10">
    <location>
        <position position="5"/>
    </location>
    <ligand>
        <name>Ca(2+)</name>
        <dbReference type="ChEBI" id="CHEBI:29108"/>
        <label>1</label>
    </ligand>
</feature>
<reference evidence="14 15" key="1">
    <citation type="journal article" date="2018" name="Front. Plant Sci.">
        <title>Red Clover (Trifolium pratense) and Zigzag Clover (T. medium) - A Picture of Genomic Similarities and Differences.</title>
        <authorList>
            <person name="Dluhosova J."/>
            <person name="Istvanek J."/>
            <person name="Nedelnik J."/>
            <person name="Repkova J."/>
        </authorList>
    </citation>
    <scope>NUCLEOTIDE SEQUENCE [LARGE SCALE GENOMIC DNA]</scope>
    <source>
        <strain evidence="15">cv. 10/8</strain>
        <tissue evidence="14">Leaf</tissue>
    </source>
</reference>
<feature type="disulfide bond" evidence="11">
    <location>
        <begin position="6"/>
        <end position="11"/>
    </location>
</feature>
<comment type="cofactor">
    <cofactor evidence="2">
        <name>heme b</name>
        <dbReference type="ChEBI" id="CHEBI:60344"/>
    </cofactor>
</comment>
<feature type="non-terminal residue" evidence="14">
    <location>
        <position position="50"/>
    </location>
</feature>
<dbReference type="InterPro" id="IPR010255">
    <property type="entry name" value="Haem_peroxidase_sf"/>
</dbReference>
<evidence type="ECO:0000256" key="5">
    <source>
        <dbReference type="ARBA" id="ARBA00022617"/>
    </source>
</evidence>
<evidence type="ECO:0000313" key="15">
    <source>
        <dbReference type="Proteomes" id="UP000265520"/>
    </source>
</evidence>
<comment type="catalytic activity">
    <reaction evidence="1">
        <text>2 a phenolic donor + H2O2 = 2 a phenolic radical donor + 2 H2O</text>
        <dbReference type="Rhea" id="RHEA:56136"/>
        <dbReference type="ChEBI" id="CHEBI:15377"/>
        <dbReference type="ChEBI" id="CHEBI:16240"/>
        <dbReference type="ChEBI" id="CHEBI:139520"/>
        <dbReference type="ChEBI" id="CHEBI:139521"/>
        <dbReference type="EC" id="1.11.1.7"/>
    </reaction>
</comment>
<dbReference type="InterPro" id="IPR000823">
    <property type="entry name" value="Peroxidase_pln"/>
</dbReference>
<protein>
    <recommendedName>
        <fullName evidence="3">peroxidase</fullName>
        <ecNumber evidence="3">1.11.1.7</ecNumber>
    </recommendedName>
</protein>
<keyword evidence="10" id="KW-0106">Calcium</keyword>
<keyword evidence="8" id="KW-0408">Iron</keyword>
<dbReference type="Proteomes" id="UP000265520">
    <property type="component" value="Unassembled WGS sequence"/>
</dbReference>
<dbReference type="SUPFAM" id="SSF48113">
    <property type="entry name" value="Heme-dependent peroxidases"/>
    <property type="match status" value="1"/>
</dbReference>
<keyword evidence="5" id="KW-0349">Heme</keyword>
<evidence type="ECO:0000256" key="12">
    <source>
        <dbReference type="RuleBase" id="RU004241"/>
    </source>
</evidence>
<dbReference type="AlphaFoldDB" id="A0A392VX25"/>
<name>A0A392VX25_9FABA</name>
<feature type="binding site" evidence="10">
    <location>
        <position position="10"/>
    </location>
    <ligand>
        <name>Ca(2+)</name>
        <dbReference type="ChEBI" id="CHEBI:29108"/>
        <label>1</label>
    </ligand>
</feature>
<evidence type="ECO:0000256" key="7">
    <source>
        <dbReference type="ARBA" id="ARBA00023002"/>
    </source>
</evidence>
<dbReference type="EMBL" id="LXQA011303402">
    <property type="protein sequence ID" value="MCI92517.1"/>
    <property type="molecule type" value="Genomic_DNA"/>
</dbReference>
<feature type="binding site" evidence="10">
    <location>
        <position position="12"/>
    </location>
    <ligand>
        <name>Ca(2+)</name>
        <dbReference type="ChEBI" id="CHEBI:29108"/>
        <label>1</label>
    </ligand>
</feature>
<keyword evidence="6 10" id="KW-0479">Metal-binding</keyword>
<dbReference type="GO" id="GO:0020037">
    <property type="term" value="F:heme binding"/>
    <property type="evidence" value="ECO:0007669"/>
    <property type="project" value="InterPro"/>
</dbReference>
<evidence type="ECO:0000256" key="3">
    <source>
        <dbReference type="ARBA" id="ARBA00012313"/>
    </source>
</evidence>
<evidence type="ECO:0000256" key="8">
    <source>
        <dbReference type="ARBA" id="ARBA00023004"/>
    </source>
</evidence>
<keyword evidence="11" id="KW-1015">Disulfide bond</keyword>
<accession>A0A392VX25</accession>
<comment type="cofactor">
    <cofactor evidence="10">
        <name>Ca(2+)</name>
        <dbReference type="ChEBI" id="CHEBI:29108"/>
    </cofactor>
    <text evidence="10">Binds 2 calcium ions per subunit.</text>
</comment>
<feature type="active site" description="Proton acceptor" evidence="9">
    <location>
        <position position="4"/>
    </location>
</feature>
<feature type="binding site" evidence="10">
    <location>
        <position position="8"/>
    </location>
    <ligand>
        <name>Ca(2+)</name>
        <dbReference type="ChEBI" id="CHEBI:29108"/>
        <label>1</label>
    </ligand>
</feature>
<dbReference type="InterPro" id="IPR002016">
    <property type="entry name" value="Haem_peroxidase"/>
</dbReference>
<dbReference type="GO" id="GO:0140825">
    <property type="term" value="F:lactoperoxidase activity"/>
    <property type="evidence" value="ECO:0007669"/>
    <property type="project" value="UniProtKB-EC"/>
</dbReference>
<evidence type="ECO:0000256" key="9">
    <source>
        <dbReference type="PIRSR" id="PIRSR600823-1"/>
    </source>
</evidence>
<feature type="binding site" evidence="10">
    <location>
        <position position="23"/>
    </location>
    <ligand>
        <name>Ca(2+)</name>
        <dbReference type="ChEBI" id="CHEBI:29108"/>
        <label>1</label>
    </ligand>
</feature>
<evidence type="ECO:0000313" key="14">
    <source>
        <dbReference type="EMBL" id="MCI92517.1"/>
    </source>
</evidence>
<dbReference type="PROSITE" id="PS50873">
    <property type="entry name" value="PEROXIDASE_4"/>
    <property type="match status" value="1"/>
</dbReference>
<comment type="caution">
    <text evidence="14">The sequence shown here is derived from an EMBL/GenBank/DDBJ whole genome shotgun (WGS) entry which is preliminary data.</text>
</comment>
<feature type="binding site" evidence="10">
    <location>
        <position position="14"/>
    </location>
    <ligand>
        <name>Ca(2+)</name>
        <dbReference type="ChEBI" id="CHEBI:29108"/>
        <label>1</label>
    </ligand>
</feature>
<keyword evidence="7" id="KW-0560">Oxidoreductase</keyword>
<dbReference type="GO" id="GO:0046872">
    <property type="term" value="F:metal ion binding"/>
    <property type="evidence" value="ECO:0007669"/>
    <property type="project" value="UniProtKB-KW"/>
</dbReference>
<comment type="similarity">
    <text evidence="12">Belongs to the peroxidase family.</text>
</comment>
<feature type="domain" description="Plant heme peroxidase family profile" evidence="13">
    <location>
        <begin position="1"/>
        <end position="50"/>
    </location>
</feature>
<evidence type="ECO:0000256" key="4">
    <source>
        <dbReference type="ARBA" id="ARBA00022559"/>
    </source>
</evidence>
<organism evidence="14 15">
    <name type="scientific">Trifolium medium</name>
    <dbReference type="NCBI Taxonomy" id="97028"/>
    <lineage>
        <taxon>Eukaryota</taxon>
        <taxon>Viridiplantae</taxon>
        <taxon>Streptophyta</taxon>
        <taxon>Embryophyta</taxon>
        <taxon>Tracheophyta</taxon>
        <taxon>Spermatophyta</taxon>
        <taxon>Magnoliopsida</taxon>
        <taxon>eudicotyledons</taxon>
        <taxon>Gunneridae</taxon>
        <taxon>Pentapetalae</taxon>
        <taxon>rosids</taxon>
        <taxon>fabids</taxon>
        <taxon>Fabales</taxon>
        <taxon>Fabaceae</taxon>
        <taxon>Papilionoideae</taxon>
        <taxon>50 kb inversion clade</taxon>
        <taxon>NPAAA clade</taxon>
        <taxon>Hologalegina</taxon>
        <taxon>IRL clade</taxon>
        <taxon>Trifolieae</taxon>
        <taxon>Trifolium</taxon>
    </lineage>
</organism>
<dbReference type="PANTHER" id="PTHR31235">
    <property type="entry name" value="PEROXIDASE 25-RELATED"/>
    <property type="match status" value="1"/>
</dbReference>
<dbReference type="GO" id="GO:0006979">
    <property type="term" value="P:response to oxidative stress"/>
    <property type="evidence" value="ECO:0007669"/>
    <property type="project" value="InterPro"/>
</dbReference>
<dbReference type="Pfam" id="PF00141">
    <property type="entry name" value="peroxidase"/>
    <property type="match status" value="1"/>
</dbReference>
<sequence length="50" mass="5473">MHFHDCFVRGCDASVLIDGSNTEKTAIPNLGLRGYEVIHDAKEKLEAACP</sequence>
<evidence type="ECO:0000256" key="1">
    <source>
        <dbReference type="ARBA" id="ARBA00000189"/>
    </source>
</evidence>